<organism evidence="3 4">
    <name type="scientific">Mycobacteroides abscessus</name>
    <dbReference type="NCBI Taxonomy" id="36809"/>
    <lineage>
        <taxon>Bacteria</taxon>
        <taxon>Bacillati</taxon>
        <taxon>Actinomycetota</taxon>
        <taxon>Actinomycetes</taxon>
        <taxon>Mycobacteriales</taxon>
        <taxon>Mycobacteriaceae</taxon>
        <taxon>Mycobacteroides</taxon>
    </lineage>
</organism>
<dbReference type="PANTHER" id="PTHR40763:SF4">
    <property type="entry name" value="DUF1707 DOMAIN-CONTAINING PROTEIN"/>
    <property type="match status" value="1"/>
</dbReference>
<feature type="transmembrane region" description="Helical" evidence="1">
    <location>
        <begin position="108"/>
        <end position="130"/>
    </location>
</feature>
<keyword evidence="1" id="KW-1133">Transmembrane helix</keyword>
<proteinExistence type="predicted"/>
<dbReference type="RefSeq" id="WP_005117547.1">
    <property type="nucleotide sequence ID" value="NZ_CP014951.1"/>
</dbReference>
<evidence type="ECO:0000313" key="4">
    <source>
        <dbReference type="Proteomes" id="UP000045782"/>
    </source>
</evidence>
<dbReference type="AlphaFoldDB" id="A0A0U0ZKM4"/>
<reference evidence="3 4" key="1">
    <citation type="submission" date="2015-03" db="EMBL/GenBank/DDBJ databases">
        <authorList>
            <person name="Murphy D."/>
        </authorList>
    </citation>
    <scope>NUCLEOTIDE SEQUENCE [LARGE SCALE GENOMIC DNA]</scope>
    <source>
        <strain evidence="3 4">PAP088</strain>
    </source>
</reference>
<accession>A0A0U0ZKM4</accession>
<dbReference type="PANTHER" id="PTHR40763">
    <property type="entry name" value="MEMBRANE PROTEIN-RELATED"/>
    <property type="match status" value="1"/>
</dbReference>
<evidence type="ECO:0000313" key="3">
    <source>
        <dbReference type="EMBL" id="CPV45661.1"/>
    </source>
</evidence>
<sequence>MATRAKDSDREATCKALDAAFGDGQISTEEHRQRIALATRAQTLGELKGVVADLQITAHAAETPTAPPPRRRWPALAATAVVAAAIGAGAGIYATRPAAPDPGAVSDGIAPVVIAPAKLFSVPGLTGLLAQMRAKFGDTIGIELTIRATNASLVRIEASDPDLPITYPYQGGFRDGGAMPGTWRNVKIGDLSRFDPTKIVGVLRGAPETLNVPTAGDGGTVVVIKPSDDGVDISITVSDKDRTGRMLVAGNGEPKEVTPAS</sequence>
<keyword evidence="1" id="KW-0812">Transmembrane</keyword>
<keyword evidence="1" id="KW-0472">Membrane</keyword>
<dbReference type="Pfam" id="PF08044">
    <property type="entry name" value="DUF1707"/>
    <property type="match status" value="1"/>
</dbReference>
<gene>
    <name evidence="3" type="ORF">ERS075579_01665</name>
</gene>
<dbReference type="InterPro" id="IPR012551">
    <property type="entry name" value="DUF1707_SHOCT-like"/>
</dbReference>
<evidence type="ECO:0000256" key="1">
    <source>
        <dbReference type="SAM" id="Phobius"/>
    </source>
</evidence>
<feature type="domain" description="DUF1707" evidence="2">
    <location>
        <begin position="3"/>
        <end position="55"/>
    </location>
</feature>
<evidence type="ECO:0000259" key="2">
    <source>
        <dbReference type="Pfam" id="PF08044"/>
    </source>
</evidence>
<protein>
    <submittedName>
        <fullName evidence="3">Membrane protein</fullName>
    </submittedName>
</protein>
<name>A0A0U0ZKM4_9MYCO</name>
<dbReference type="EMBL" id="CSWP01000003">
    <property type="protein sequence ID" value="CPV45661.1"/>
    <property type="molecule type" value="Genomic_DNA"/>
</dbReference>
<feature type="transmembrane region" description="Helical" evidence="1">
    <location>
        <begin position="75"/>
        <end position="96"/>
    </location>
</feature>
<dbReference type="Proteomes" id="UP000045782">
    <property type="component" value="Unassembled WGS sequence"/>
</dbReference>